<keyword evidence="2" id="KW-1185">Reference proteome</keyword>
<organism evidence="1 2">
    <name type="scientific">Cellulophaga geojensis KL-A</name>
    <dbReference type="NCBI Taxonomy" id="1328323"/>
    <lineage>
        <taxon>Bacteria</taxon>
        <taxon>Pseudomonadati</taxon>
        <taxon>Bacteroidota</taxon>
        <taxon>Flavobacteriia</taxon>
        <taxon>Flavobacteriales</taxon>
        <taxon>Flavobacteriaceae</taxon>
        <taxon>Cellulophaga</taxon>
    </lineage>
</organism>
<sequence length="344" mass="39591">PVTSVIPTVVLNIQNCTMPEELVKRQHFVPRTYLKHFGIAEGGECFIHALPESETEKKAIFKSNITNVALEKHLYTLPGETIAQKMAIEKFYSEEIEQHYDSIYQILTDPSITEVTSEQRELIISTVVTMYYRTTKWINASRNLKRRVLESAFQLCKQTGKDYFMFEDEKISIKGRELEEFTAEWNKTRQPGMVLIQLETALNLIKIRLANDGICVVRIEDDNLELVTSDNPVIAENNKPERFAPFDPSNILKLPLDSKHILMLMPENVEGLENRIFRRNSVRPFSELEKLTSNYSQMQNSERFMFGSKPALESYLDTKQESERPLEEGDSTADIFAKLKGLGL</sequence>
<gene>
    <name evidence="1" type="ORF">KLA_17077</name>
</gene>
<dbReference type="Proteomes" id="UP000019275">
    <property type="component" value="Unassembled WGS sequence"/>
</dbReference>
<evidence type="ECO:0008006" key="3">
    <source>
        <dbReference type="Google" id="ProtNLM"/>
    </source>
</evidence>
<protein>
    <recommendedName>
        <fullName evidence="3">DUF4238 domain-containing protein</fullName>
    </recommendedName>
</protein>
<evidence type="ECO:0000313" key="1">
    <source>
        <dbReference type="EMBL" id="EWH09928.1"/>
    </source>
</evidence>
<evidence type="ECO:0000313" key="2">
    <source>
        <dbReference type="Proteomes" id="UP000019275"/>
    </source>
</evidence>
<dbReference type="RefSeq" id="WP_235183594.1">
    <property type="nucleotide sequence ID" value="NZ_ARZX01000046.1"/>
</dbReference>
<dbReference type="InterPro" id="IPR025332">
    <property type="entry name" value="DUF4238"/>
</dbReference>
<name>A0ABN0RJD4_9FLAO</name>
<dbReference type="Pfam" id="PF14022">
    <property type="entry name" value="DUF4238"/>
    <property type="match status" value="1"/>
</dbReference>
<dbReference type="EMBL" id="ARZX01000046">
    <property type="protein sequence ID" value="EWH09928.1"/>
    <property type="molecule type" value="Genomic_DNA"/>
</dbReference>
<proteinExistence type="predicted"/>
<comment type="caution">
    <text evidence="1">The sequence shown here is derived from an EMBL/GenBank/DDBJ whole genome shotgun (WGS) entry which is preliminary data.</text>
</comment>
<feature type="non-terminal residue" evidence="1">
    <location>
        <position position="1"/>
    </location>
</feature>
<accession>A0ABN0RJD4</accession>
<reference evidence="1 2" key="1">
    <citation type="journal article" date="2014" name="Genome Announc.">
        <title>Draft Genome Sequence of the Carrageenan-Degrading Bacterium Cellulophaga sp. Strain KL-A, Isolated from Decaying Marine Algae.</title>
        <authorList>
            <person name="Shan D."/>
            <person name="Ying J."/>
            <person name="Li X."/>
            <person name="Gao Z."/>
            <person name="Wei G."/>
            <person name="Shao Z."/>
        </authorList>
    </citation>
    <scope>NUCLEOTIDE SEQUENCE [LARGE SCALE GENOMIC DNA]</scope>
    <source>
        <strain evidence="1 2">KL-A</strain>
    </source>
</reference>